<organism evidence="1">
    <name type="scientific">Aegilops tauschii</name>
    <name type="common">Tausch's goatgrass</name>
    <name type="synonym">Aegilops squarrosa</name>
    <dbReference type="NCBI Taxonomy" id="37682"/>
    <lineage>
        <taxon>Eukaryota</taxon>
        <taxon>Viridiplantae</taxon>
        <taxon>Streptophyta</taxon>
        <taxon>Embryophyta</taxon>
        <taxon>Tracheophyta</taxon>
        <taxon>Spermatophyta</taxon>
        <taxon>Magnoliopsida</taxon>
        <taxon>Liliopsida</taxon>
        <taxon>Poales</taxon>
        <taxon>Poaceae</taxon>
        <taxon>BOP clade</taxon>
        <taxon>Pooideae</taxon>
        <taxon>Triticodae</taxon>
        <taxon>Triticeae</taxon>
        <taxon>Triticinae</taxon>
        <taxon>Aegilops</taxon>
    </lineage>
</organism>
<dbReference type="AlphaFoldDB" id="M8CSD0"/>
<proteinExistence type="predicted"/>
<accession>M8CSD0</accession>
<name>M8CSD0_AEGTA</name>
<dbReference type="EnsemblPlants" id="EMT26601">
    <property type="protein sequence ID" value="EMT26601"/>
    <property type="gene ID" value="F775_01249"/>
</dbReference>
<reference evidence="1" key="1">
    <citation type="submission" date="2015-06" db="UniProtKB">
        <authorList>
            <consortium name="EnsemblPlants"/>
        </authorList>
    </citation>
    <scope>IDENTIFICATION</scope>
</reference>
<evidence type="ECO:0000313" key="1">
    <source>
        <dbReference type="EnsemblPlants" id="EMT26601"/>
    </source>
</evidence>
<protein>
    <submittedName>
        <fullName evidence="1">Uncharacterized protein</fullName>
    </submittedName>
</protein>
<sequence>MPRKEQRSGVAYIDNDKDRDLTFYKRRSAPPAVTSADEATTARIGSLQNEVAQLDMENMTEEDKNQLSILRMKNIEEENPGMVAKLIFTKEKGLSLEDLTKLFSDLSRVQKDIKLRLPPLHGREDKTGGTCVAQDLQLPSAADHLGTTHSLMQSPWPHTRGTF</sequence>